<dbReference type="Gene3D" id="3.90.320.10">
    <property type="match status" value="1"/>
</dbReference>
<reference evidence="1" key="1">
    <citation type="submission" date="2020-04" db="EMBL/GenBank/DDBJ databases">
        <authorList>
            <person name="Chiriac C."/>
            <person name="Salcher M."/>
            <person name="Ghai R."/>
            <person name="Kavagutti S V."/>
        </authorList>
    </citation>
    <scope>NUCLEOTIDE SEQUENCE</scope>
</reference>
<dbReference type="PANTHER" id="PTHR31340:SF3">
    <property type="entry name" value="MITOCHONDRIAL GENOME MAINTENANCE EXONUCLEASE 1"/>
    <property type="match status" value="1"/>
</dbReference>
<evidence type="ECO:0000313" key="1">
    <source>
        <dbReference type="EMBL" id="CAB4131542.1"/>
    </source>
</evidence>
<sequence length="237" mass="27438">MLRTDSRSWLRPKFERGKTFEHDFLHFADFEAKIIDGKRYYFAPDGNAYPSVTTVLGAKKDKTHLDKWIARVGEERAEQIKVQAGNRGTAIHTICEEYMLNKDHYPENVMPSNIMTFKNIKPVLDERIGTVYAIEAPLYSAELHTAGRTDCIAEFDGYMSIVDFKTSLKPKKEEWITDYFLQATCYGEMACQLSNRLKIPQIVVIISVDDQPEPQVFIKNRYDYVKQMRATFDGTIR</sequence>
<accession>A0A6J5LDD9</accession>
<proteinExistence type="predicted"/>
<protein>
    <submittedName>
        <fullName evidence="1">PD-(D/E)XK nuclease superfamily</fullName>
    </submittedName>
</protein>
<organism evidence="1">
    <name type="scientific">uncultured Caudovirales phage</name>
    <dbReference type="NCBI Taxonomy" id="2100421"/>
    <lineage>
        <taxon>Viruses</taxon>
        <taxon>Duplodnaviria</taxon>
        <taxon>Heunggongvirae</taxon>
        <taxon>Uroviricota</taxon>
        <taxon>Caudoviricetes</taxon>
        <taxon>Peduoviridae</taxon>
        <taxon>Maltschvirus</taxon>
        <taxon>Maltschvirus maltsch</taxon>
    </lineage>
</organism>
<gene>
    <name evidence="1" type="ORF">UFOVP132_138</name>
</gene>
<dbReference type="PANTHER" id="PTHR31340">
    <property type="entry name" value="MITOCHONDRIAL GENOME MAINTENANCE EXONUCLEASE 1"/>
    <property type="match status" value="1"/>
</dbReference>
<name>A0A6J5LDD9_9CAUD</name>
<dbReference type="InterPro" id="IPR011604">
    <property type="entry name" value="PDDEXK-like_dom_sf"/>
</dbReference>
<dbReference type="EMBL" id="LR796247">
    <property type="protein sequence ID" value="CAB4131542.1"/>
    <property type="molecule type" value="Genomic_DNA"/>
</dbReference>